<dbReference type="InterPro" id="IPR000182">
    <property type="entry name" value="GNAT_dom"/>
</dbReference>
<evidence type="ECO:0000313" key="2">
    <source>
        <dbReference type="EMBL" id="TQJ19072.1"/>
    </source>
</evidence>
<dbReference type="InterPro" id="IPR016181">
    <property type="entry name" value="Acyl_CoA_acyltransferase"/>
</dbReference>
<sequence>MELSGQLTVLREFRISDLDDYLAIAGDDRVTSWMAFDSYDRTKAEQNLAGIVQRSALEDRPDYMLAITRPNDDRVIGFGRIAPSGSTAAKLGYAIGADHWGHGYATDAARALLRFAFGTLGRHRVTAAIGPENEASIAVVKRIGFTYEGQLRDHVFTNGAWRDSRLYSLLDHEYADRATLGAWPPPPSPPS</sequence>
<reference evidence="2 3" key="1">
    <citation type="submission" date="2019-06" db="EMBL/GenBank/DDBJ databases">
        <title>Sequencing the genomes of 1000 actinobacteria strains.</title>
        <authorList>
            <person name="Klenk H.-P."/>
        </authorList>
    </citation>
    <scope>NUCLEOTIDE SEQUENCE [LARGE SCALE GENOMIC DNA]</scope>
    <source>
        <strain evidence="2 3">DSM 17305</strain>
    </source>
</reference>
<evidence type="ECO:0000313" key="3">
    <source>
        <dbReference type="Proteomes" id="UP000316298"/>
    </source>
</evidence>
<dbReference type="Gene3D" id="3.40.630.30">
    <property type="match status" value="1"/>
</dbReference>
<organism evidence="2 3">
    <name type="scientific">Kribbella jejuensis</name>
    <dbReference type="NCBI Taxonomy" id="236068"/>
    <lineage>
        <taxon>Bacteria</taxon>
        <taxon>Bacillati</taxon>
        <taxon>Actinomycetota</taxon>
        <taxon>Actinomycetes</taxon>
        <taxon>Propionibacteriales</taxon>
        <taxon>Kribbellaceae</taxon>
        <taxon>Kribbella</taxon>
    </lineage>
</organism>
<dbReference type="Proteomes" id="UP000316298">
    <property type="component" value="Unassembled WGS sequence"/>
</dbReference>
<comment type="caution">
    <text evidence="2">The sequence shown here is derived from an EMBL/GenBank/DDBJ whole genome shotgun (WGS) entry which is preliminary data.</text>
</comment>
<feature type="domain" description="N-acetyltransferase" evidence="1">
    <location>
        <begin position="8"/>
        <end position="168"/>
    </location>
</feature>
<keyword evidence="2" id="KW-0808">Transferase</keyword>
<dbReference type="AlphaFoldDB" id="A0A542EUM7"/>
<dbReference type="RefSeq" id="WP_141856803.1">
    <property type="nucleotide sequence ID" value="NZ_BAAAKA010000002.1"/>
</dbReference>
<gene>
    <name evidence="2" type="ORF">FB475_3229</name>
</gene>
<dbReference type="OrthoDB" id="9132139at2"/>
<evidence type="ECO:0000259" key="1">
    <source>
        <dbReference type="PROSITE" id="PS51186"/>
    </source>
</evidence>
<accession>A0A542EUM7</accession>
<dbReference type="InterPro" id="IPR051531">
    <property type="entry name" value="N-acetyltransferase"/>
</dbReference>
<dbReference type="Pfam" id="PF13302">
    <property type="entry name" value="Acetyltransf_3"/>
    <property type="match status" value="1"/>
</dbReference>
<dbReference type="GO" id="GO:0016747">
    <property type="term" value="F:acyltransferase activity, transferring groups other than amino-acyl groups"/>
    <property type="evidence" value="ECO:0007669"/>
    <property type="project" value="InterPro"/>
</dbReference>
<dbReference type="PROSITE" id="PS51186">
    <property type="entry name" value="GNAT"/>
    <property type="match status" value="1"/>
</dbReference>
<name>A0A542EUM7_9ACTN</name>
<dbReference type="SUPFAM" id="SSF55729">
    <property type="entry name" value="Acyl-CoA N-acyltransferases (Nat)"/>
    <property type="match status" value="1"/>
</dbReference>
<dbReference type="EMBL" id="VFMM01000001">
    <property type="protein sequence ID" value="TQJ19072.1"/>
    <property type="molecule type" value="Genomic_DNA"/>
</dbReference>
<dbReference type="PANTHER" id="PTHR43792">
    <property type="entry name" value="GNAT FAMILY, PUTATIVE (AFU_ORTHOLOGUE AFUA_3G00765)-RELATED-RELATED"/>
    <property type="match status" value="1"/>
</dbReference>
<proteinExistence type="predicted"/>
<protein>
    <submittedName>
        <fullName evidence="2">RimJ/RimL family protein N-acetyltransferase</fullName>
    </submittedName>
</protein>
<keyword evidence="3" id="KW-1185">Reference proteome</keyword>